<feature type="domain" description="Histidine kinase/HSP90-like ATPase" evidence="7">
    <location>
        <begin position="666"/>
        <end position="761"/>
    </location>
</feature>
<comment type="catalytic activity">
    <reaction evidence="1">
        <text>ATP + protein L-histidine = ADP + protein N-phospho-L-histidine.</text>
        <dbReference type="EC" id="2.7.13.3"/>
    </reaction>
</comment>
<feature type="transmembrane region" description="Helical" evidence="6">
    <location>
        <begin position="240"/>
        <end position="259"/>
    </location>
</feature>
<organism evidence="8 9">
    <name type="scientific">Bacillus mycoides</name>
    <dbReference type="NCBI Taxonomy" id="1405"/>
    <lineage>
        <taxon>Bacteria</taxon>
        <taxon>Bacillati</taxon>
        <taxon>Bacillota</taxon>
        <taxon>Bacilli</taxon>
        <taxon>Bacillales</taxon>
        <taxon>Bacillaceae</taxon>
        <taxon>Bacillus</taxon>
        <taxon>Bacillus cereus group</taxon>
    </lineage>
</organism>
<feature type="transmembrane region" description="Helical" evidence="6">
    <location>
        <begin position="115"/>
        <end position="137"/>
    </location>
</feature>
<gene>
    <name evidence="8" type="ORF">BACI71_30855</name>
</gene>
<dbReference type="RefSeq" id="WP_236571822.1">
    <property type="nucleotide sequence ID" value="NZ_LR733376.1"/>
</dbReference>
<dbReference type="EC" id="2.7.13.3" evidence="2"/>
<feature type="transmembrane region" description="Helical" evidence="6">
    <location>
        <begin position="363"/>
        <end position="384"/>
    </location>
</feature>
<evidence type="ECO:0000313" key="9">
    <source>
        <dbReference type="Proteomes" id="UP000437562"/>
    </source>
</evidence>
<keyword evidence="6" id="KW-0472">Membrane</keyword>
<dbReference type="GO" id="GO:0016020">
    <property type="term" value="C:membrane"/>
    <property type="evidence" value="ECO:0007669"/>
    <property type="project" value="InterPro"/>
</dbReference>
<dbReference type="GO" id="GO:0046983">
    <property type="term" value="F:protein dimerization activity"/>
    <property type="evidence" value="ECO:0007669"/>
    <property type="project" value="InterPro"/>
</dbReference>
<feature type="transmembrane region" description="Helical" evidence="6">
    <location>
        <begin position="271"/>
        <end position="294"/>
    </location>
</feature>
<feature type="transmembrane region" description="Helical" evidence="6">
    <location>
        <begin position="209"/>
        <end position="228"/>
    </location>
</feature>
<proteinExistence type="predicted"/>
<dbReference type="AlphaFoldDB" id="A0A653YH76"/>
<dbReference type="InterPro" id="IPR003594">
    <property type="entry name" value="HATPase_dom"/>
</dbReference>
<keyword evidence="4" id="KW-0418">Kinase</keyword>
<dbReference type="InterPro" id="IPR050482">
    <property type="entry name" value="Sensor_HK_TwoCompSys"/>
</dbReference>
<keyword evidence="5" id="KW-0902">Two-component regulatory system</keyword>
<dbReference type="SUPFAM" id="SSF50156">
    <property type="entry name" value="PDZ domain-like"/>
    <property type="match status" value="1"/>
</dbReference>
<dbReference type="InterPro" id="IPR036034">
    <property type="entry name" value="PDZ_sf"/>
</dbReference>
<dbReference type="Pfam" id="PF02518">
    <property type="entry name" value="HATPase_c"/>
    <property type="match status" value="1"/>
</dbReference>
<evidence type="ECO:0000313" key="8">
    <source>
        <dbReference type="EMBL" id="VXC41953.1"/>
    </source>
</evidence>
<evidence type="ECO:0000256" key="1">
    <source>
        <dbReference type="ARBA" id="ARBA00000085"/>
    </source>
</evidence>
<keyword evidence="3" id="KW-0808">Transferase</keyword>
<evidence type="ECO:0000256" key="5">
    <source>
        <dbReference type="ARBA" id="ARBA00023012"/>
    </source>
</evidence>
<dbReference type="CDD" id="cd16917">
    <property type="entry name" value="HATPase_UhpB-NarQ-NarX-like"/>
    <property type="match status" value="1"/>
</dbReference>
<dbReference type="SUPFAM" id="SSF55874">
    <property type="entry name" value="ATPase domain of HSP90 chaperone/DNA topoisomerase II/histidine kinase"/>
    <property type="match status" value="1"/>
</dbReference>
<evidence type="ECO:0000256" key="6">
    <source>
        <dbReference type="SAM" id="Phobius"/>
    </source>
</evidence>
<dbReference type="InterPro" id="IPR036890">
    <property type="entry name" value="HATPase_C_sf"/>
</dbReference>
<dbReference type="InterPro" id="IPR011712">
    <property type="entry name" value="Sig_transdc_His_kin_sub3_dim/P"/>
</dbReference>
<dbReference type="PANTHER" id="PTHR24421:SF60">
    <property type="entry name" value="SENSOR HISTIDINE KINASE COMP"/>
    <property type="match status" value="1"/>
</dbReference>
<dbReference type="GO" id="GO:0000155">
    <property type="term" value="F:phosphorelay sensor kinase activity"/>
    <property type="evidence" value="ECO:0007669"/>
    <property type="project" value="InterPro"/>
</dbReference>
<dbReference type="SMART" id="SM00387">
    <property type="entry name" value="HATPase_c"/>
    <property type="match status" value="1"/>
</dbReference>
<dbReference type="Gene3D" id="3.30.565.10">
    <property type="entry name" value="Histidine kinase-like ATPase, C-terminal domain"/>
    <property type="match status" value="1"/>
</dbReference>
<feature type="transmembrane region" description="Helical" evidence="6">
    <location>
        <begin position="174"/>
        <end position="197"/>
    </location>
</feature>
<dbReference type="PANTHER" id="PTHR24421">
    <property type="entry name" value="NITRATE/NITRITE SENSOR PROTEIN NARX-RELATED"/>
    <property type="match status" value="1"/>
</dbReference>
<sequence length="764" mass="89940">MDCLKNFKNGFLLLILSFVLLSYFVSTIFRYPMTGIEVKRLNSLYYIIYIYENTWAAKNGIQVGDIVRKVNNKEPEENIRLKTFSRIEQIKTIDIVHGNNQIKYQVSYKKGDQQIIYHLIFPTIFTLILLSMSMLLIHSNLKKKKQSTLYLIRFLITLSFTYISVIVYGRMDLLGLLLKSITFTFIFPLFISFMQVYYKDRSTVFTSEFCIASLYIFASISSCAAILFRFLNCSTAKLNSLSFVFLLIITFTLLIRFYYKHKYSVDVSIILLIIISASISLMPFIFLFIIPNLILDKELITFELSAVFFIFVPVYSLSMLISKSLFDFESIINRLQYYLFISFGISEVLFIISFIIFEKRVESLLEVIQFNTLAFIIICIALYLKDYLDFTFRKVLYDHKKNYTNSLNRFMHQTKREYKIKKIIKFIKREVEDVLRVTNPICISVNNMSGKIRFFEKEDIISLAELYKINWNRYGIGSTLYIEDYSVIITAILPDYRVVLLAKRKKFNIDEIVWLETLANYANLQFECLRKIERFAKNLEHVNFDTNYPAEYARVSFMIAEKERENLARDIHDGVLQDQLRLYRRIEVREKEESNEEFKKVLRQIGEQIMDHIYITRETCNNLRPPFLEELGLEKTLLSLIKKVNREANFLLYYEIQKELHITDIEISHCIYRVTQELLNNAIKHSQASQVKLRLFEQDNYLRLHYFDDGIGMEKQPGKSLKSTMGISGIIARVKGLHGSVSIDSNQGSGVCIQIKFKKDYLYK</sequence>
<feature type="transmembrane region" description="Helical" evidence="6">
    <location>
        <begin position="306"/>
        <end position="326"/>
    </location>
</feature>
<dbReference type="Pfam" id="PF07730">
    <property type="entry name" value="HisKA_3"/>
    <property type="match status" value="1"/>
</dbReference>
<dbReference type="Proteomes" id="UP000437562">
    <property type="component" value="Unassembled WGS sequence"/>
</dbReference>
<keyword evidence="6" id="KW-0812">Transmembrane</keyword>
<feature type="transmembrane region" description="Helical" evidence="6">
    <location>
        <begin position="149"/>
        <end position="168"/>
    </location>
</feature>
<name>A0A653YH76_BACMY</name>
<protein>
    <recommendedName>
        <fullName evidence="2">histidine kinase</fullName>
        <ecNumber evidence="2">2.7.13.3</ecNumber>
    </recommendedName>
</protein>
<accession>A0A653YH76</accession>
<feature type="transmembrane region" description="Helical" evidence="6">
    <location>
        <begin position="338"/>
        <end position="357"/>
    </location>
</feature>
<dbReference type="EMBL" id="CABWMC010000023">
    <property type="protein sequence ID" value="VXC41953.1"/>
    <property type="molecule type" value="Genomic_DNA"/>
</dbReference>
<evidence type="ECO:0000259" key="7">
    <source>
        <dbReference type="SMART" id="SM00387"/>
    </source>
</evidence>
<keyword evidence="6" id="KW-1133">Transmembrane helix</keyword>
<evidence type="ECO:0000256" key="2">
    <source>
        <dbReference type="ARBA" id="ARBA00012438"/>
    </source>
</evidence>
<feature type="transmembrane region" description="Helical" evidence="6">
    <location>
        <begin position="12"/>
        <end position="31"/>
    </location>
</feature>
<evidence type="ECO:0000256" key="3">
    <source>
        <dbReference type="ARBA" id="ARBA00022679"/>
    </source>
</evidence>
<reference evidence="8 9" key="1">
    <citation type="submission" date="2019-10" db="EMBL/GenBank/DDBJ databases">
        <authorList>
            <person name="Karimi E."/>
        </authorList>
    </citation>
    <scope>NUCLEOTIDE SEQUENCE [LARGE SCALE GENOMIC DNA]</scope>
    <source>
        <strain evidence="8">Bacillus sp. 71</strain>
    </source>
</reference>
<evidence type="ECO:0000256" key="4">
    <source>
        <dbReference type="ARBA" id="ARBA00022777"/>
    </source>
</evidence>